<dbReference type="Gene3D" id="3.40.50.300">
    <property type="entry name" value="P-loop containing nucleotide triphosphate hydrolases"/>
    <property type="match status" value="1"/>
</dbReference>
<evidence type="ECO:0000313" key="3">
    <source>
        <dbReference type="EMBL" id="MCB7386926.1"/>
    </source>
</evidence>
<dbReference type="RefSeq" id="WP_227183384.1">
    <property type="nucleotide sequence ID" value="NZ_JAJCIQ010000002.1"/>
</dbReference>
<feature type="domain" description="CobW/HypB/UreG nucleotide-binding" evidence="1">
    <location>
        <begin position="3"/>
        <end position="167"/>
    </location>
</feature>
<proteinExistence type="predicted"/>
<evidence type="ECO:0000313" key="4">
    <source>
        <dbReference type="Proteomes" id="UP001299546"/>
    </source>
</evidence>
<dbReference type="InterPro" id="IPR003495">
    <property type="entry name" value="CobW/HypB/UreG_nucleotide-bd"/>
</dbReference>
<dbReference type="EMBL" id="JAJCIS010000002">
    <property type="protein sequence ID" value="MCB7386926.1"/>
    <property type="molecule type" value="Genomic_DNA"/>
</dbReference>
<evidence type="ECO:0008006" key="5">
    <source>
        <dbReference type="Google" id="ProtNLM"/>
    </source>
</evidence>
<evidence type="ECO:0000259" key="1">
    <source>
        <dbReference type="Pfam" id="PF02492"/>
    </source>
</evidence>
<dbReference type="Proteomes" id="UP001299546">
    <property type="component" value="Unassembled WGS sequence"/>
</dbReference>
<dbReference type="InterPro" id="IPR027417">
    <property type="entry name" value="P-loop_NTPase"/>
</dbReference>
<evidence type="ECO:0000259" key="2">
    <source>
        <dbReference type="Pfam" id="PF21537"/>
    </source>
</evidence>
<reference evidence="3 4" key="1">
    <citation type="submission" date="2021-10" db="EMBL/GenBank/DDBJ databases">
        <title>Collection of gut derived symbiotic bacterial strains cultured from healthy donors.</title>
        <authorList>
            <person name="Lin H."/>
            <person name="Littmann E."/>
            <person name="Kohout C."/>
            <person name="Pamer E.G."/>
        </authorList>
    </citation>
    <scope>NUCLEOTIDE SEQUENCE [LARGE SCALE GENOMIC DNA]</scope>
    <source>
        <strain evidence="3 4">DFI.1.165</strain>
    </source>
</reference>
<dbReference type="Pfam" id="PF02492">
    <property type="entry name" value="cobW"/>
    <property type="match status" value="1"/>
</dbReference>
<accession>A0ABS8DET2</accession>
<keyword evidence="4" id="KW-1185">Reference proteome</keyword>
<organism evidence="3 4">
    <name type="scientific">Bariatricus massiliensis</name>
    <dbReference type="NCBI Taxonomy" id="1745713"/>
    <lineage>
        <taxon>Bacteria</taxon>
        <taxon>Bacillati</taxon>
        <taxon>Bacillota</taxon>
        <taxon>Clostridia</taxon>
        <taxon>Lachnospirales</taxon>
        <taxon>Lachnospiraceae</taxon>
        <taxon>Bariatricus</taxon>
    </lineage>
</organism>
<name>A0ABS8DET2_9FIRM</name>
<comment type="caution">
    <text evidence="3">The sequence shown here is derived from an EMBL/GenBank/DDBJ whole genome shotgun (WGS) entry which is preliminary data.</text>
</comment>
<dbReference type="Pfam" id="PF21537">
    <property type="entry name" value="DUF1980_C"/>
    <property type="match status" value="1"/>
</dbReference>
<sequence>MTPVYILTGFLDSGKTTFVKDTLMKQDWIEDGPTLLLTCEEGEEMYSDNYLDENGMFLFPIEEREQLNKAFFENCERIYHPAQVVIEYNGMWDLQEIIQEKYPGNWEIQGVYSTVNGQTLDMYLTNMRNLLMNQLTESELIVINRCAEGTDRSGFRRALKVQNPQAQLIFEDVDGNIIPQTEEDLPFDIKEDKITIGDMDFGVWYVDAYEHPEHYLHKELTFLAQTFRPNGMAANMVIPGRLIMACCAEDIRFYGYPCKVEQPVSLTQRGWERVTVRFEYEEWNGTGRKQPVLYLIKTEKAARPEEEVVYLG</sequence>
<protein>
    <recommendedName>
        <fullName evidence="5">CobW/HypB/UreG nucleotide-binding domain-containing protein</fullName>
    </recommendedName>
</protein>
<dbReference type="InterPro" id="IPR048447">
    <property type="entry name" value="DUF1980_C"/>
</dbReference>
<gene>
    <name evidence="3" type="ORF">LIZ65_06460</name>
</gene>
<feature type="domain" description="DUF1980" evidence="2">
    <location>
        <begin position="188"/>
        <end position="310"/>
    </location>
</feature>